<keyword evidence="3" id="KW-0408">Iron</keyword>
<evidence type="ECO:0000313" key="9">
    <source>
        <dbReference type="Proteomes" id="UP000581769"/>
    </source>
</evidence>
<sequence length="495" mass="52604">MTTTAEQSLWLDTARGTPREPLSGRERAGVVVIGGGIAGLTTALLLARRGEDVAVVEAGRVAEGASGNNTAKVTALQSTVYSTLEREHGTSTAAGYAAAARAGVELLATLAEPIDCGLRRASAATFALTTSERETVRAEYQAAQRAGLPVEWSATLDLPVPVHGAVRLPGQIELHPVDYVRGLADAVVAEGGRVYENSRVRHVGATSPYRVRTDHGVLSAGTVVVATHYPLLDRGLFFPRLEVQRSYCIAAALRSGSPPGELAISAGSPVWSFAAHGGKLILGGQGHPAGDRIGFERYTELSEFAARHFDIGEVTHRWSAQDPKSYDSVPVAGPYFPGAQRMWVATGFGKWGLAMGTVAATVIADGITGSLNPHRELFSPQRFSPRSAPSLLRQNAKVAKDLVGDRLAPAEAKTTDDIAVDQARVLPDGRGRKGVYRDREGGLHAVSMRCTHLGCFVRFNAAERSWDCPCHGSRFDVDGAVLEGPATEPLPRRQP</sequence>
<reference evidence="8 9" key="1">
    <citation type="submission" date="2020-08" db="EMBL/GenBank/DDBJ databases">
        <title>Sequencing the genomes of 1000 actinobacteria strains.</title>
        <authorList>
            <person name="Klenk H.-P."/>
        </authorList>
    </citation>
    <scope>NUCLEOTIDE SEQUENCE [LARGE SCALE GENOMIC DNA]</scope>
    <source>
        <strain evidence="8 9">DSM 45859</strain>
    </source>
</reference>
<dbReference type="InterPro" id="IPR006076">
    <property type="entry name" value="FAD-dep_OxRdtase"/>
</dbReference>
<dbReference type="PANTHER" id="PTHR13847:SF274">
    <property type="entry name" value="RIESKE 2FE-2S IRON-SULFUR PROTEIN YHFW-RELATED"/>
    <property type="match status" value="1"/>
</dbReference>
<dbReference type="Proteomes" id="UP000581769">
    <property type="component" value="Unassembled WGS sequence"/>
</dbReference>
<proteinExistence type="predicted"/>
<dbReference type="Gene3D" id="3.30.9.10">
    <property type="entry name" value="D-Amino Acid Oxidase, subunit A, domain 2"/>
    <property type="match status" value="1"/>
</dbReference>
<dbReference type="PROSITE" id="PS51296">
    <property type="entry name" value="RIESKE"/>
    <property type="match status" value="1"/>
</dbReference>
<protein>
    <submittedName>
        <fullName evidence="8">Glycine/D-amino acid oxidase-like deaminating enzyme/nitrite reductase/ring-hydroxylating ferredoxin subunit</fullName>
    </submittedName>
</protein>
<evidence type="ECO:0000259" key="7">
    <source>
        <dbReference type="PROSITE" id="PS51296"/>
    </source>
</evidence>
<accession>A0A840J226</accession>
<dbReference type="RefSeq" id="WP_184783698.1">
    <property type="nucleotide sequence ID" value="NZ_JACHMG010000001.1"/>
</dbReference>
<evidence type="ECO:0000256" key="3">
    <source>
        <dbReference type="ARBA" id="ARBA00023004"/>
    </source>
</evidence>
<keyword evidence="5" id="KW-1015">Disulfide bond</keyword>
<gene>
    <name evidence="8" type="ORF">BJY18_006596</name>
</gene>
<dbReference type="GO" id="GO:0016705">
    <property type="term" value="F:oxidoreductase activity, acting on paired donors, with incorporation or reduction of molecular oxygen"/>
    <property type="evidence" value="ECO:0007669"/>
    <property type="project" value="UniProtKB-ARBA"/>
</dbReference>
<dbReference type="Gene3D" id="3.50.50.60">
    <property type="entry name" value="FAD/NAD(P)-binding domain"/>
    <property type="match status" value="1"/>
</dbReference>
<feature type="region of interest" description="Disordered" evidence="6">
    <location>
        <begin position="1"/>
        <end position="24"/>
    </location>
</feature>
<feature type="domain" description="Rieske" evidence="7">
    <location>
        <begin position="410"/>
        <end position="495"/>
    </location>
</feature>
<dbReference type="GO" id="GO:0051537">
    <property type="term" value="F:2 iron, 2 sulfur cluster binding"/>
    <property type="evidence" value="ECO:0007669"/>
    <property type="project" value="UniProtKB-KW"/>
</dbReference>
<dbReference type="PRINTS" id="PR00162">
    <property type="entry name" value="RIESKE"/>
</dbReference>
<name>A0A840J226_9PSEU</name>
<dbReference type="SUPFAM" id="SSF51905">
    <property type="entry name" value="FAD/NAD(P)-binding domain"/>
    <property type="match status" value="1"/>
</dbReference>
<dbReference type="EMBL" id="JACHMG010000001">
    <property type="protein sequence ID" value="MBB4689111.1"/>
    <property type="molecule type" value="Genomic_DNA"/>
</dbReference>
<organism evidence="8 9">
    <name type="scientific">Amycolatopsis jiangsuensis</name>
    <dbReference type="NCBI Taxonomy" id="1181879"/>
    <lineage>
        <taxon>Bacteria</taxon>
        <taxon>Bacillati</taxon>
        <taxon>Actinomycetota</taxon>
        <taxon>Actinomycetes</taxon>
        <taxon>Pseudonocardiales</taxon>
        <taxon>Pseudonocardiaceae</taxon>
        <taxon>Amycolatopsis</taxon>
    </lineage>
</organism>
<dbReference type="SUPFAM" id="SSF50022">
    <property type="entry name" value="ISP domain"/>
    <property type="match status" value="1"/>
</dbReference>
<dbReference type="InterPro" id="IPR036922">
    <property type="entry name" value="Rieske_2Fe-2S_sf"/>
</dbReference>
<keyword evidence="1" id="KW-0001">2Fe-2S</keyword>
<evidence type="ECO:0000256" key="5">
    <source>
        <dbReference type="ARBA" id="ARBA00023157"/>
    </source>
</evidence>
<dbReference type="Pfam" id="PF00355">
    <property type="entry name" value="Rieske"/>
    <property type="match status" value="1"/>
</dbReference>
<dbReference type="GO" id="GO:0046872">
    <property type="term" value="F:metal ion binding"/>
    <property type="evidence" value="ECO:0007669"/>
    <property type="project" value="UniProtKB-KW"/>
</dbReference>
<keyword evidence="2" id="KW-0479">Metal-binding</keyword>
<keyword evidence="9" id="KW-1185">Reference proteome</keyword>
<evidence type="ECO:0000256" key="6">
    <source>
        <dbReference type="SAM" id="MobiDB-lite"/>
    </source>
</evidence>
<comment type="caution">
    <text evidence="8">The sequence shown here is derived from an EMBL/GenBank/DDBJ whole genome shotgun (WGS) entry which is preliminary data.</text>
</comment>
<dbReference type="InterPro" id="IPR005805">
    <property type="entry name" value="Rieske_Fe-S_prot_C"/>
</dbReference>
<evidence type="ECO:0000256" key="4">
    <source>
        <dbReference type="ARBA" id="ARBA00023014"/>
    </source>
</evidence>
<dbReference type="GO" id="GO:0004497">
    <property type="term" value="F:monooxygenase activity"/>
    <property type="evidence" value="ECO:0007669"/>
    <property type="project" value="UniProtKB-ARBA"/>
</dbReference>
<dbReference type="Gene3D" id="2.102.10.10">
    <property type="entry name" value="Rieske [2Fe-2S] iron-sulphur domain"/>
    <property type="match status" value="1"/>
</dbReference>
<dbReference type="GO" id="GO:0016020">
    <property type="term" value="C:membrane"/>
    <property type="evidence" value="ECO:0007669"/>
    <property type="project" value="InterPro"/>
</dbReference>
<dbReference type="PANTHER" id="PTHR13847">
    <property type="entry name" value="SARCOSINE DEHYDROGENASE-RELATED"/>
    <property type="match status" value="1"/>
</dbReference>
<dbReference type="AlphaFoldDB" id="A0A840J226"/>
<evidence type="ECO:0000313" key="8">
    <source>
        <dbReference type="EMBL" id="MBB4689111.1"/>
    </source>
</evidence>
<dbReference type="InterPro" id="IPR017941">
    <property type="entry name" value="Rieske_2Fe-2S"/>
</dbReference>
<evidence type="ECO:0000256" key="1">
    <source>
        <dbReference type="ARBA" id="ARBA00022714"/>
    </source>
</evidence>
<dbReference type="Pfam" id="PF01266">
    <property type="entry name" value="DAO"/>
    <property type="match status" value="1"/>
</dbReference>
<keyword evidence="4" id="KW-0411">Iron-sulfur</keyword>
<evidence type="ECO:0000256" key="2">
    <source>
        <dbReference type="ARBA" id="ARBA00022723"/>
    </source>
</evidence>
<dbReference type="GO" id="GO:0005737">
    <property type="term" value="C:cytoplasm"/>
    <property type="evidence" value="ECO:0007669"/>
    <property type="project" value="TreeGrafter"/>
</dbReference>
<dbReference type="InterPro" id="IPR036188">
    <property type="entry name" value="FAD/NAD-bd_sf"/>
</dbReference>